<dbReference type="VEuPathDB" id="AmoebaDB:DDB_G0291616"/>
<sequence length="349" mass="41117">MDNNYNKYCSGQLRLISDFDKIQEIFEIVLKNHVSNQGTQDNNNIKILDIGCSHGKNSIIVLKPLIEQIRNKWKPNEKVIEIFHSDLPINDFSKFFNEVYHLNSYSNKINNIFTYGIGNGYENQLVPDNSIDFIFSFTTLHWVPLLNEYKSFEGSLLNISITDRLPGFENYYKERLLNVLHHRYNELKVGGIFSFNLFIQEDQDSENEEKSKSMKNCTKKIKEILREMSYESILSREEVENMIVPAIIFTRDEYQYAIDKSTNNTGLKLIYENRITSNWYYCYQDDESYIGSIIAFIGNFIKNAINGDKNRVDSIFNDFEQRLHLKYKSNPKDFQFHVSSLYLSFLKEN</sequence>
<evidence type="ECO:0000313" key="3">
    <source>
        <dbReference type="EMBL" id="EAL61792.1"/>
    </source>
</evidence>
<evidence type="ECO:0000256" key="2">
    <source>
        <dbReference type="ARBA" id="ARBA00022842"/>
    </source>
</evidence>
<dbReference type="InterPro" id="IPR005299">
    <property type="entry name" value="MeTrfase_7"/>
</dbReference>
<proteinExistence type="predicted"/>
<protein>
    <submittedName>
        <fullName evidence="3">Uncharacterized protein</fullName>
    </submittedName>
</protein>
<dbReference type="eggNOG" id="ENOG502RSNM">
    <property type="taxonomic scope" value="Eukaryota"/>
</dbReference>
<dbReference type="AlphaFoldDB" id="Q54EC4"/>
<dbReference type="GO" id="GO:0046872">
    <property type="term" value="F:metal ion binding"/>
    <property type="evidence" value="ECO:0007669"/>
    <property type="project" value="UniProtKB-KW"/>
</dbReference>
<name>Q54EC4_DICDI</name>
<keyword evidence="4" id="KW-1185">Reference proteome</keyword>
<accession>Q54EC4</accession>
<dbReference type="GO" id="GO:0008757">
    <property type="term" value="F:S-adenosylmethionine-dependent methyltransferase activity"/>
    <property type="evidence" value="ECO:0000318"/>
    <property type="project" value="GO_Central"/>
</dbReference>
<evidence type="ECO:0000313" key="4">
    <source>
        <dbReference type="Proteomes" id="UP000002195"/>
    </source>
</evidence>
<dbReference type="OMA" id="ECFFHAR"/>
<dbReference type="SMR" id="Q54EC4"/>
<dbReference type="KEGG" id="ddi:DDB_G0291616"/>
<dbReference type="Gene3D" id="3.40.50.150">
    <property type="entry name" value="Vaccinia Virus protein VP39"/>
    <property type="match status" value="1"/>
</dbReference>
<reference evidence="3 4" key="1">
    <citation type="journal article" date="2005" name="Nature">
        <title>The genome of the social amoeba Dictyostelium discoideum.</title>
        <authorList>
            <consortium name="The Dictyostelium discoideum Sequencing Consortium"/>
            <person name="Eichinger L."/>
            <person name="Pachebat J.A."/>
            <person name="Glockner G."/>
            <person name="Rajandream M.A."/>
            <person name="Sucgang R."/>
            <person name="Berriman M."/>
            <person name="Song J."/>
            <person name="Olsen R."/>
            <person name="Szafranski K."/>
            <person name="Xu Q."/>
            <person name="Tunggal B."/>
            <person name="Kummerfeld S."/>
            <person name="Madera M."/>
            <person name="Konfortov B.A."/>
            <person name="Rivero F."/>
            <person name="Bankier A.T."/>
            <person name="Lehmann R."/>
            <person name="Hamlin N."/>
            <person name="Davies R."/>
            <person name="Gaudet P."/>
            <person name="Fey P."/>
            <person name="Pilcher K."/>
            <person name="Chen G."/>
            <person name="Saunders D."/>
            <person name="Sodergren E."/>
            <person name="Davis P."/>
            <person name="Kerhornou A."/>
            <person name="Nie X."/>
            <person name="Hall N."/>
            <person name="Anjard C."/>
            <person name="Hemphill L."/>
            <person name="Bason N."/>
            <person name="Farbrother P."/>
            <person name="Desany B."/>
            <person name="Just E."/>
            <person name="Morio T."/>
            <person name="Rost R."/>
            <person name="Churcher C."/>
            <person name="Cooper J."/>
            <person name="Haydock S."/>
            <person name="van Driessche N."/>
            <person name="Cronin A."/>
            <person name="Goodhead I."/>
            <person name="Muzny D."/>
            <person name="Mourier T."/>
            <person name="Pain A."/>
            <person name="Lu M."/>
            <person name="Harper D."/>
            <person name="Lindsay R."/>
            <person name="Hauser H."/>
            <person name="James K."/>
            <person name="Quiles M."/>
            <person name="Madan Babu M."/>
            <person name="Saito T."/>
            <person name="Buchrieser C."/>
            <person name="Wardroper A."/>
            <person name="Felder M."/>
            <person name="Thangavelu M."/>
            <person name="Johnson D."/>
            <person name="Knights A."/>
            <person name="Loulseged H."/>
            <person name="Mungall K."/>
            <person name="Oliver K."/>
            <person name="Price C."/>
            <person name="Quail M.A."/>
            <person name="Urushihara H."/>
            <person name="Hernandez J."/>
            <person name="Rabbinowitsch E."/>
            <person name="Steffen D."/>
            <person name="Sanders M."/>
            <person name="Ma J."/>
            <person name="Kohara Y."/>
            <person name="Sharp S."/>
            <person name="Simmonds M."/>
            <person name="Spiegler S."/>
            <person name="Tivey A."/>
            <person name="Sugano S."/>
            <person name="White B."/>
            <person name="Walker D."/>
            <person name="Woodward J."/>
            <person name="Winckler T."/>
            <person name="Tanaka Y."/>
            <person name="Shaulsky G."/>
            <person name="Schleicher M."/>
            <person name="Weinstock G."/>
            <person name="Rosenthal A."/>
            <person name="Cox E.C."/>
            <person name="Chisholm R.L."/>
            <person name="Gibbs R."/>
            <person name="Loomis W.F."/>
            <person name="Platzer M."/>
            <person name="Kay R.R."/>
            <person name="Williams J."/>
            <person name="Dear P.H."/>
            <person name="Noegel A.A."/>
            <person name="Barrell B."/>
            <person name="Kuspa A."/>
        </authorList>
    </citation>
    <scope>NUCLEOTIDE SEQUENCE [LARGE SCALE GENOMIC DNA]</scope>
    <source>
        <strain evidence="3 4">AX4</strain>
    </source>
</reference>
<dbReference type="PaxDb" id="44689-DDB0302627"/>
<dbReference type="GeneID" id="8628260"/>
<dbReference type="dictyBase" id="DDB_G0291616"/>
<dbReference type="CDD" id="cd02440">
    <property type="entry name" value="AdoMet_MTases"/>
    <property type="match status" value="1"/>
</dbReference>
<dbReference type="Gene3D" id="1.10.1200.270">
    <property type="entry name" value="Methyltransferase, alpha-helical capping domain"/>
    <property type="match status" value="1"/>
</dbReference>
<gene>
    <name evidence="3" type="ORF">DDB_G0291616</name>
</gene>
<evidence type="ECO:0000256" key="1">
    <source>
        <dbReference type="ARBA" id="ARBA00022723"/>
    </source>
</evidence>
<keyword evidence="2" id="KW-0460">Magnesium</keyword>
<dbReference type="RefSeq" id="XP_635316.1">
    <property type="nucleotide sequence ID" value="XM_630224.1"/>
</dbReference>
<dbReference type="EMBL" id="AAFI02000177">
    <property type="protein sequence ID" value="EAL61792.1"/>
    <property type="molecule type" value="Genomic_DNA"/>
</dbReference>
<dbReference type="InParanoid" id="Q54EC4"/>
<dbReference type="SUPFAM" id="SSF53335">
    <property type="entry name" value="S-adenosyl-L-methionine-dependent methyltransferases"/>
    <property type="match status" value="1"/>
</dbReference>
<dbReference type="Proteomes" id="UP000002195">
    <property type="component" value="Unassembled WGS sequence"/>
</dbReference>
<dbReference type="PANTHER" id="PTHR31009">
    <property type="entry name" value="S-ADENOSYL-L-METHIONINE:CARBOXYL METHYLTRANSFERASE FAMILY PROTEIN"/>
    <property type="match status" value="1"/>
</dbReference>
<organism evidence="3 4">
    <name type="scientific">Dictyostelium discoideum</name>
    <name type="common">Social amoeba</name>
    <dbReference type="NCBI Taxonomy" id="44689"/>
    <lineage>
        <taxon>Eukaryota</taxon>
        <taxon>Amoebozoa</taxon>
        <taxon>Evosea</taxon>
        <taxon>Eumycetozoa</taxon>
        <taxon>Dictyostelia</taxon>
        <taxon>Dictyosteliales</taxon>
        <taxon>Dictyosteliaceae</taxon>
        <taxon>Dictyostelium</taxon>
    </lineage>
</organism>
<dbReference type="FunFam" id="3.40.50.150:FF:000950">
    <property type="match status" value="1"/>
</dbReference>
<dbReference type="GO" id="GO:0032259">
    <property type="term" value="P:methylation"/>
    <property type="evidence" value="ECO:0000318"/>
    <property type="project" value="GO_Central"/>
</dbReference>
<dbReference type="PhylomeDB" id="Q54EC4"/>
<comment type="caution">
    <text evidence="3">The sequence shown here is derived from an EMBL/GenBank/DDBJ whole genome shotgun (WGS) entry which is preliminary data.</text>
</comment>
<dbReference type="InterPro" id="IPR029063">
    <property type="entry name" value="SAM-dependent_MTases_sf"/>
</dbReference>
<dbReference type="HOGENOM" id="CLU_061078_0_0_1"/>
<dbReference type="Pfam" id="PF03492">
    <property type="entry name" value="Methyltransf_7"/>
    <property type="match status" value="1"/>
</dbReference>
<keyword evidence="1" id="KW-0479">Metal-binding</keyword>
<dbReference type="FunCoup" id="Q54EC4">
    <property type="interactions" value="5"/>
</dbReference>
<dbReference type="InterPro" id="IPR042086">
    <property type="entry name" value="MeTrfase_capping"/>
</dbReference>